<evidence type="ECO:0000256" key="5">
    <source>
        <dbReference type="ARBA" id="ARBA00023077"/>
    </source>
</evidence>
<evidence type="ECO:0000313" key="14">
    <source>
        <dbReference type="Proteomes" id="UP000321734"/>
    </source>
</evidence>
<dbReference type="SUPFAM" id="SSF56935">
    <property type="entry name" value="Porins"/>
    <property type="match status" value="1"/>
</dbReference>
<keyword evidence="7 8" id="KW-0998">Cell outer membrane</keyword>
<keyword evidence="3 8" id="KW-1134">Transmembrane beta strand</keyword>
<dbReference type="InterPro" id="IPR000531">
    <property type="entry name" value="Beta-barrel_TonB"/>
</dbReference>
<dbReference type="AlphaFoldDB" id="A0A5C7AQU0"/>
<name>A0A5C7AQU0_9FLAO</name>
<keyword evidence="6 8" id="KW-0472">Membrane</keyword>
<keyword evidence="4 8" id="KW-0812">Transmembrane</keyword>
<dbReference type="InterPro" id="IPR037066">
    <property type="entry name" value="Plug_dom_sf"/>
</dbReference>
<dbReference type="InterPro" id="IPR023997">
    <property type="entry name" value="TonB-dep_OMP_SusC/RagA_CS"/>
</dbReference>
<dbReference type="Gene3D" id="2.170.130.10">
    <property type="entry name" value="TonB-dependent receptor, plug domain"/>
    <property type="match status" value="1"/>
</dbReference>
<dbReference type="Gene3D" id="2.60.40.1120">
    <property type="entry name" value="Carboxypeptidase-like, regulatory domain"/>
    <property type="match status" value="1"/>
</dbReference>
<dbReference type="InterPro" id="IPR008969">
    <property type="entry name" value="CarboxyPept-like_regulatory"/>
</dbReference>
<protein>
    <submittedName>
        <fullName evidence="13">TonB-dependent receptor</fullName>
    </submittedName>
</protein>
<keyword evidence="2 8" id="KW-0813">Transport</keyword>
<feature type="domain" description="TonB-dependent receptor-like beta-barrel" evidence="11">
    <location>
        <begin position="424"/>
        <end position="959"/>
    </location>
</feature>
<evidence type="ECO:0000313" key="13">
    <source>
        <dbReference type="EMBL" id="TXE10354.1"/>
    </source>
</evidence>
<dbReference type="GO" id="GO:0009279">
    <property type="term" value="C:cell outer membrane"/>
    <property type="evidence" value="ECO:0007669"/>
    <property type="project" value="UniProtKB-SubCell"/>
</dbReference>
<accession>A0A5C7AQU0</accession>
<comment type="similarity">
    <text evidence="8 9">Belongs to the TonB-dependent receptor family.</text>
</comment>
<dbReference type="EMBL" id="VORX01000001">
    <property type="protein sequence ID" value="TXE10354.1"/>
    <property type="molecule type" value="Genomic_DNA"/>
</dbReference>
<evidence type="ECO:0000256" key="1">
    <source>
        <dbReference type="ARBA" id="ARBA00004571"/>
    </source>
</evidence>
<keyword evidence="13" id="KW-0675">Receptor</keyword>
<feature type="signal peptide" evidence="10">
    <location>
        <begin position="1"/>
        <end position="22"/>
    </location>
</feature>
<dbReference type="Pfam" id="PF13715">
    <property type="entry name" value="CarbopepD_reg_2"/>
    <property type="match status" value="1"/>
</dbReference>
<dbReference type="OrthoDB" id="9768177at2"/>
<dbReference type="PROSITE" id="PS52016">
    <property type="entry name" value="TONB_DEPENDENT_REC_3"/>
    <property type="match status" value="1"/>
</dbReference>
<dbReference type="SUPFAM" id="SSF49464">
    <property type="entry name" value="Carboxypeptidase regulatory domain-like"/>
    <property type="match status" value="1"/>
</dbReference>
<dbReference type="InterPro" id="IPR012910">
    <property type="entry name" value="Plug_dom"/>
</dbReference>
<keyword evidence="10" id="KW-0732">Signal</keyword>
<dbReference type="RefSeq" id="WP_146888212.1">
    <property type="nucleotide sequence ID" value="NZ_VORX01000001.1"/>
</dbReference>
<dbReference type="NCBIfam" id="TIGR04056">
    <property type="entry name" value="OMP_RagA_SusC"/>
    <property type="match status" value="1"/>
</dbReference>
<dbReference type="Gene3D" id="2.40.170.20">
    <property type="entry name" value="TonB-dependent receptor, beta-barrel domain"/>
    <property type="match status" value="1"/>
</dbReference>
<proteinExistence type="inferred from homology"/>
<dbReference type="InterPro" id="IPR039426">
    <property type="entry name" value="TonB-dep_rcpt-like"/>
</dbReference>
<keyword evidence="5 9" id="KW-0798">TonB box</keyword>
<evidence type="ECO:0000256" key="7">
    <source>
        <dbReference type="ARBA" id="ARBA00023237"/>
    </source>
</evidence>
<evidence type="ECO:0000256" key="10">
    <source>
        <dbReference type="SAM" id="SignalP"/>
    </source>
</evidence>
<feature type="domain" description="TonB-dependent receptor plug" evidence="12">
    <location>
        <begin position="115"/>
        <end position="235"/>
    </location>
</feature>
<evidence type="ECO:0000256" key="6">
    <source>
        <dbReference type="ARBA" id="ARBA00023136"/>
    </source>
</evidence>
<evidence type="ECO:0000256" key="9">
    <source>
        <dbReference type="RuleBase" id="RU003357"/>
    </source>
</evidence>
<feature type="chain" id="PRO_5023016880" evidence="10">
    <location>
        <begin position="23"/>
        <end position="1016"/>
    </location>
</feature>
<dbReference type="Pfam" id="PF00593">
    <property type="entry name" value="TonB_dep_Rec_b-barrel"/>
    <property type="match status" value="1"/>
</dbReference>
<dbReference type="Pfam" id="PF07715">
    <property type="entry name" value="Plug"/>
    <property type="match status" value="1"/>
</dbReference>
<dbReference type="NCBIfam" id="TIGR04057">
    <property type="entry name" value="SusC_RagA_signa"/>
    <property type="match status" value="1"/>
</dbReference>
<keyword evidence="14" id="KW-1185">Reference proteome</keyword>
<gene>
    <name evidence="13" type="ORF">ES711_00130</name>
</gene>
<dbReference type="InterPro" id="IPR023996">
    <property type="entry name" value="TonB-dep_OMP_SusC/RagA"/>
</dbReference>
<dbReference type="InterPro" id="IPR036942">
    <property type="entry name" value="Beta-barrel_TonB_sf"/>
</dbReference>
<evidence type="ECO:0000256" key="8">
    <source>
        <dbReference type="PROSITE-ProRule" id="PRU01360"/>
    </source>
</evidence>
<evidence type="ECO:0000259" key="11">
    <source>
        <dbReference type="Pfam" id="PF00593"/>
    </source>
</evidence>
<evidence type="ECO:0000256" key="3">
    <source>
        <dbReference type="ARBA" id="ARBA00022452"/>
    </source>
</evidence>
<reference evidence="13 14" key="1">
    <citation type="submission" date="2019-08" db="EMBL/GenBank/DDBJ databases">
        <title>Genome sequence of Gelidibacter salicanalis IC162T.</title>
        <authorList>
            <person name="Bowman J.P."/>
        </authorList>
    </citation>
    <scope>NUCLEOTIDE SEQUENCE [LARGE SCALE GENOMIC DNA]</scope>
    <source>
        <strain evidence="13 14">IC162</strain>
    </source>
</reference>
<evidence type="ECO:0000259" key="12">
    <source>
        <dbReference type="Pfam" id="PF07715"/>
    </source>
</evidence>
<comment type="subcellular location">
    <subcellularLocation>
        <location evidence="1 8">Cell outer membrane</location>
        <topology evidence="1 8">Multi-pass membrane protein</topology>
    </subcellularLocation>
</comment>
<comment type="caution">
    <text evidence="13">The sequence shown here is derived from an EMBL/GenBank/DDBJ whole genome shotgun (WGS) entry which is preliminary data.</text>
</comment>
<organism evidence="13 14">
    <name type="scientific">Gelidibacter salicanalis</name>
    <dbReference type="NCBI Taxonomy" id="291193"/>
    <lineage>
        <taxon>Bacteria</taxon>
        <taxon>Pseudomonadati</taxon>
        <taxon>Bacteroidota</taxon>
        <taxon>Flavobacteriia</taxon>
        <taxon>Flavobacteriales</taxon>
        <taxon>Flavobacteriaceae</taxon>
        <taxon>Gelidibacter</taxon>
    </lineage>
</organism>
<dbReference type="Proteomes" id="UP000321734">
    <property type="component" value="Unassembled WGS sequence"/>
</dbReference>
<evidence type="ECO:0000256" key="2">
    <source>
        <dbReference type="ARBA" id="ARBA00022448"/>
    </source>
</evidence>
<evidence type="ECO:0000256" key="4">
    <source>
        <dbReference type="ARBA" id="ARBA00022692"/>
    </source>
</evidence>
<sequence length="1016" mass="111397">MERKFNGIFTLLLVFLVQLTFAQQKAVSGTVTDEEGLPLVGVTVQVQGTNLGALTDFDGNYAIQASVGQILIFKYVGFAMQQIPVSSSSTINVTMLTDTAALEEVIIMGYISKRKDDMTGSAVQLSSEELQQTTTVSIDQALQGKVAGLNVSTSSGTPGATADIRIRGRSSITAGNSPLYVIDGVPIINENVSGSASGSSLSALASLNTNDISSITVLKDASSTAAYGARGANGVIVITTKDGVAGKTTFNVSSSFGFSNDAIDGPVVLTAAEREMLFYESLFNSYGASNGFTKEGAKQFYLNNLNSFGNDYVVWNEAGRPEGNWANVITNNNAPIQEHNISATGGGEDHNFYASVGYFDQEATVIGSDFKRVSGSLNFTKNFNDKLSFSTSNTASHSYQDGTLEGSAYFSSPRAVKFFMPPTYQPYNNDGSINLDTNLPNPLWVAQNDIDTNRLTRILSNNSITWQTPVENLSFSSRASIDYRVSNYKRYRNRISGDGSGTNGYGYQSHTSSTSYVFQNRLDYKWLTGLHSFDFTVLQEFQKNRRYLLEADGEEFGTDGLSNLASAGSPTLASSEYTDWAVASYMGTASYSFQNTYVLNGTYRREGNSRFSPQNRWGDFYSVGAAYNLHRASFFDVNENINMLKLRASYGVTGNANIGLNNYQVLFGYSSNYTGTAAAFPAQYGNDDLTWETSHTLDLGIDFAFFENRLDGSLAYYSRESKNLLLDVPLSLTTGFVEQTKNIGRMSNKGFELELSYAIVRSDDFNLSLGGNLATNKNEVLELAKDAAGEDITITTVRQRVEVGHPAYAWYMPTWSGVNPNTGVDEWYLNGTDGETTTTFNQAAKAFQGGSALPELTAGLTFPVDYKGFFIDASGFYQGGHKIYESWHLYTHQGNAYSLNLYQGINTVLDRWQNPGDVTRYAKVQDSYEPWKYNSKFLFDGAFARLRNLTFGYDFSEQINKAAGINSGRIYIRGTNLLTWVKDDNLVWDPEVNASGFTDMFTPPTKSVIVGVNFNF</sequence>